<evidence type="ECO:0008006" key="3">
    <source>
        <dbReference type="Google" id="ProtNLM"/>
    </source>
</evidence>
<evidence type="ECO:0000313" key="2">
    <source>
        <dbReference type="Proteomes" id="UP000545876"/>
    </source>
</evidence>
<dbReference type="EMBL" id="JAAZBX010000009">
    <property type="protein sequence ID" value="NLD25519.1"/>
    <property type="molecule type" value="Genomic_DNA"/>
</dbReference>
<dbReference type="AlphaFoldDB" id="A0A847D0K9"/>
<sequence>MENILDRETVFPEEEEKNEEAISYKEISCSSFEEAVEKVVTEEDYNRIILCDIDGVLFGNKDKAPLYSLIKKSEIEDQTQGYLWNLREIYGDRVVIVTNRNPRLNLFLSSRYLINKTEEVKENNGPELKVFHSLLKQVPFLARKEKEKFLEYAGSILPHNRELLITSIEDWSVVSLNRKSFLINISKELSKRYGIKSGIINYVIKK</sequence>
<reference evidence="1 2" key="1">
    <citation type="journal article" date="2020" name="Biotechnol. Biofuels">
        <title>New insights from the biogas microbiome by comprehensive genome-resolved metagenomics of nearly 1600 species originating from multiple anaerobic digesters.</title>
        <authorList>
            <person name="Campanaro S."/>
            <person name="Treu L."/>
            <person name="Rodriguez-R L.M."/>
            <person name="Kovalovszki A."/>
            <person name="Ziels R.M."/>
            <person name="Maus I."/>
            <person name="Zhu X."/>
            <person name="Kougias P.G."/>
            <person name="Basile A."/>
            <person name="Luo G."/>
            <person name="Schluter A."/>
            <person name="Konstantinidis K.T."/>
            <person name="Angelidaki I."/>
        </authorList>
    </citation>
    <scope>NUCLEOTIDE SEQUENCE [LARGE SCALE GENOMIC DNA]</scope>
    <source>
        <strain evidence="1">AS06rmzACSIP_65</strain>
    </source>
</reference>
<gene>
    <name evidence="1" type="ORF">GX656_02665</name>
</gene>
<dbReference type="Proteomes" id="UP000545876">
    <property type="component" value="Unassembled WGS sequence"/>
</dbReference>
<protein>
    <recommendedName>
        <fullName evidence="3">YqeG family HAD IIIA-type phosphatase</fullName>
    </recommendedName>
</protein>
<name>A0A847D0K9_9BACT</name>
<proteinExistence type="predicted"/>
<accession>A0A847D0K9</accession>
<evidence type="ECO:0000313" key="1">
    <source>
        <dbReference type="EMBL" id="NLD25519.1"/>
    </source>
</evidence>
<organism evidence="1 2">
    <name type="scientific">Candidatus Dojkabacteria bacterium</name>
    <dbReference type="NCBI Taxonomy" id="2099670"/>
    <lineage>
        <taxon>Bacteria</taxon>
        <taxon>Candidatus Dojkabacteria</taxon>
    </lineage>
</organism>
<comment type="caution">
    <text evidence="1">The sequence shown here is derived from an EMBL/GenBank/DDBJ whole genome shotgun (WGS) entry which is preliminary data.</text>
</comment>